<gene>
    <name evidence="3" type="ORF">PGLA2088_LOCUS40609</name>
</gene>
<proteinExistence type="predicted"/>
<dbReference type="GO" id="GO:0003824">
    <property type="term" value="F:catalytic activity"/>
    <property type="evidence" value="ECO:0007669"/>
    <property type="project" value="InterPro"/>
</dbReference>
<feature type="non-terminal residue" evidence="3">
    <location>
        <position position="1"/>
    </location>
</feature>
<keyword evidence="1" id="KW-1133">Transmembrane helix</keyword>
<evidence type="ECO:0000256" key="1">
    <source>
        <dbReference type="SAM" id="Phobius"/>
    </source>
</evidence>
<comment type="caution">
    <text evidence="3">The sequence shown here is derived from an EMBL/GenBank/DDBJ whole genome shotgun (WGS) entry which is preliminary data.</text>
</comment>
<dbReference type="InterPro" id="IPR007044">
    <property type="entry name" value="Cyclodeamin/CycHdrlase"/>
</dbReference>
<feature type="domain" description="Cyclodeaminase/cyclohydrolase" evidence="2">
    <location>
        <begin position="12"/>
        <end position="166"/>
    </location>
</feature>
<evidence type="ECO:0000313" key="4">
    <source>
        <dbReference type="Proteomes" id="UP000626109"/>
    </source>
</evidence>
<dbReference type="Proteomes" id="UP000626109">
    <property type="component" value="Unassembled WGS sequence"/>
</dbReference>
<evidence type="ECO:0000259" key="2">
    <source>
        <dbReference type="Pfam" id="PF04961"/>
    </source>
</evidence>
<accession>A0A813L911</accession>
<dbReference type="InterPro" id="IPR036178">
    <property type="entry name" value="Formintransfe-cycloase-like_sf"/>
</dbReference>
<name>A0A813L911_POLGL</name>
<organism evidence="3 4">
    <name type="scientific">Polarella glacialis</name>
    <name type="common">Dinoflagellate</name>
    <dbReference type="NCBI Taxonomy" id="89957"/>
    <lineage>
        <taxon>Eukaryota</taxon>
        <taxon>Sar</taxon>
        <taxon>Alveolata</taxon>
        <taxon>Dinophyceae</taxon>
        <taxon>Suessiales</taxon>
        <taxon>Suessiaceae</taxon>
        <taxon>Polarella</taxon>
    </lineage>
</organism>
<sequence>EKDTASQLLGPWVESLGAKCPTPGGGAAAAVVAAIGAASGAMAAIYTTRKKDEETGVAEEARTLAARLQAAAARCIKAADEDAAAYASLQATWKKDCPLSEEEKSKVAAEALSVPTRLLLLCAEEAAAVASFLPKCNPNITSDAKVALHLLAGAGRAAYQTVLVNQPPEELKAALRLQLDALASLEAEVLK</sequence>
<feature type="transmembrane region" description="Helical" evidence="1">
    <location>
        <begin position="26"/>
        <end position="46"/>
    </location>
</feature>
<dbReference type="SUPFAM" id="SSF101262">
    <property type="entry name" value="Methenyltetrahydrofolate cyclohydrolase-like"/>
    <property type="match status" value="1"/>
</dbReference>
<protein>
    <recommendedName>
        <fullName evidence="2">Cyclodeaminase/cyclohydrolase domain-containing protein</fullName>
    </recommendedName>
</protein>
<dbReference type="Pfam" id="PF04961">
    <property type="entry name" value="FTCD_C"/>
    <property type="match status" value="1"/>
</dbReference>
<dbReference type="AlphaFoldDB" id="A0A813L911"/>
<keyword evidence="1" id="KW-0472">Membrane</keyword>
<reference evidence="3" key="1">
    <citation type="submission" date="2021-02" db="EMBL/GenBank/DDBJ databases">
        <authorList>
            <person name="Dougan E. K."/>
            <person name="Rhodes N."/>
            <person name="Thang M."/>
            <person name="Chan C."/>
        </authorList>
    </citation>
    <scope>NUCLEOTIDE SEQUENCE</scope>
</reference>
<dbReference type="EMBL" id="CAJNNW010033529">
    <property type="protein sequence ID" value="CAE8719367.1"/>
    <property type="molecule type" value="Genomic_DNA"/>
</dbReference>
<dbReference type="Gene3D" id="1.20.120.680">
    <property type="entry name" value="Formiminotetrahydrofolate cyclodeaminase monomer, up-and-down helical bundle"/>
    <property type="match status" value="1"/>
</dbReference>
<evidence type="ECO:0000313" key="3">
    <source>
        <dbReference type="EMBL" id="CAE8719367.1"/>
    </source>
</evidence>
<keyword evidence="1" id="KW-0812">Transmembrane</keyword>